<feature type="domain" description="TonB C-terminal" evidence="5">
    <location>
        <begin position="129"/>
        <end position="239"/>
    </location>
</feature>
<sequence>MKGAWRILLAIALLAPVVTATAIIRTKGKAPESVRKQVEVSMLLTGTIDIDPDGSVSGYVLDDRAKVPGYVSAFLDDRVPAWQFQPTTRNGQAVAVRSPMSLRMVARPVDGGNFQMSIAGVSFGKYSDSATDQVTRDRMQPPSYPAGAASMGGKGTVYLVLRINREGRVDDLFVEQVNLTAIGTEEEMAQMRERFGQAATKAAWKWTFHPPTTGDAVDEAHWAVRVPVAFMLYDTAGPRYGAWQAYLPGPRATASWAQDDAKPDAIAGVGLHPVGGGPKLLTPLQEG</sequence>
<comment type="subcellular location">
    <subcellularLocation>
        <location evidence="1">Membrane</location>
        <topology evidence="1">Single-pass membrane protein</topology>
    </subcellularLocation>
</comment>
<comment type="caution">
    <text evidence="6">The sequence shown here is derived from an EMBL/GenBank/DDBJ whole genome shotgun (WGS) entry which is preliminary data.</text>
</comment>
<evidence type="ECO:0000256" key="4">
    <source>
        <dbReference type="ARBA" id="ARBA00023136"/>
    </source>
</evidence>
<keyword evidence="7" id="KW-1185">Reference proteome</keyword>
<evidence type="ECO:0000259" key="5">
    <source>
        <dbReference type="PROSITE" id="PS52015"/>
    </source>
</evidence>
<proteinExistence type="predicted"/>
<evidence type="ECO:0000256" key="1">
    <source>
        <dbReference type="ARBA" id="ARBA00004167"/>
    </source>
</evidence>
<evidence type="ECO:0000256" key="3">
    <source>
        <dbReference type="ARBA" id="ARBA00022989"/>
    </source>
</evidence>
<evidence type="ECO:0000313" key="7">
    <source>
        <dbReference type="Proteomes" id="UP001595724"/>
    </source>
</evidence>
<name>A0ABV7UTJ5_9GAMM</name>
<evidence type="ECO:0000313" key="6">
    <source>
        <dbReference type="EMBL" id="MFC3660330.1"/>
    </source>
</evidence>
<dbReference type="PROSITE" id="PS52015">
    <property type="entry name" value="TONB_CTD"/>
    <property type="match status" value="1"/>
</dbReference>
<evidence type="ECO:0000256" key="2">
    <source>
        <dbReference type="ARBA" id="ARBA00022692"/>
    </source>
</evidence>
<keyword evidence="3" id="KW-1133">Transmembrane helix</keyword>
<dbReference type="InterPro" id="IPR037682">
    <property type="entry name" value="TonB_C"/>
</dbReference>
<dbReference type="Proteomes" id="UP001595724">
    <property type="component" value="Unassembled WGS sequence"/>
</dbReference>
<dbReference type="InterPro" id="IPR006260">
    <property type="entry name" value="TonB/TolA_C"/>
</dbReference>
<dbReference type="SUPFAM" id="SSF74653">
    <property type="entry name" value="TolA/TonB C-terminal domain"/>
    <property type="match status" value="1"/>
</dbReference>
<dbReference type="NCBIfam" id="TIGR01352">
    <property type="entry name" value="tonB_Cterm"/>
    <property type="match status" value="1"/>
</dbReference>
<accession>A0ABV7UTJ5</accession>
<reference evidence="7" key="1">
    <citation type="journal article" date="2019" name="Int. J. Syst. Evol. Microbiol.">
        <title>The Global Catalogue of Microorganisms (GCM) 10K type strain sequencing project: providing services to taxonomists for standard genome sequencing and annotation.</title>
        <authorList>
            <consortium name="The Broad Institute Genomics Platform"/>
            <consortium name="The Broad Institute Genome Sequencing Center for Infectious Disease"/>
            <person name="Wu L."/>
            <person name="Ma J."/>
        </authorList>
    </citation>
    <scope>NUCLEOTIDE SEQUENCE [LARGE SCALE GENOMIC DNA]</scope>
    <source>
        <strain evidence="7">KCTC 42211</strain>
    </source>
</reference>
<organism evidence="6 7">
    <name type="scientific">Luteimonas notoginsengisoli</name>
    <dbReference type="NCBI Taxonomy" id="1578200"/>
    <lineage>
        <taxon>Bacteria</taxon>
        <taxon>Pseudomonadati</taxon>
        <taxon>Pseudomonadota</taxon>
        <taxon>Gammaproteobacteria</taxon>
        <taxon>Lysobacterales</taxon>
        <taxon>Lysobacteraceae</taxon>
        <taxon>Luteimonas</taxon>
    </lineage>
</organism>
<protein>
    <submittedName>
        <fullName evidence="6">TonB family protein</fullName>
    </submittedName>
</protein>
<keyword evidence="4" id="KW-0472">Membrane</keyword>
<dbReference type="EMBL" id="JBHRYF010000008">
    <property type="protein sequence ID" value="MFC3660330.1"/>
    <property type="molecule type" value="Genomic_DNA"/>
</dbReference>
<dbReference type="RefSeq" id="WP_386709583.1">
    <property type="nucleotide sequence ID" value="NZ_JBHRYF010000008.1"/>
</dbReference>
<dbReference type="Gene3D" id="3.30.1150.10">
    <property type="match status" value="1"/>
</dbReference>
<gene>
    <name evidence="6" type="ORF">ACFOM9_09655</name>
</gene>
<keyword evidence="2" id="KW-0812">Transmembrane</keyword>